<sequence length="148" mass="16071">MAKISLANSLKRAWIAIVIVIVVAVAAFSVNRLRGFFGVHDNVPITSGASDDIKPFNPKHVVYEVFGPPGTIANINYLDIEAQPQRVSNVPLPWRLAVTTTLPSVSVNVVAQGNTDQIGCRIIVNGEVKDERFENEVNAQTFCLVKSA</sequence>
<dbReference type="InterPro" id="IPR038468">
    <property type="entry name" value="MmpS_C"/>
</dbReference>
<gene>
    <name evidence="8" type="primary">mmpS4_3</name>
    <name evidence="8" type="ORF">MB901379_00660</name>
</gene>
<protein>
    <recommendedName>
        <fullName evidence="10">Mycobacterium membrane protein</fullName>
    </recommendedName>
</protein>
<evidence type="ECO:0000256" key="1">
    <source>
        <dbReference type="ARBA" id="ARBA00004236"/>
    </source>
</evidence>
<comment type="subcellular location">
    <subcellularLocation>
        <location evidence="1">Cell membrane</location>
    </subcellularLocation>
</comment>
<dbReference type="EMBL" id="LR130759">
    <property type="protein sequence ID" value="VDM87125.1"/>
    <property type="molecule type" value="Genomic_DNA"/>
</dbReference>
<dbReference type="Pfam" id="PF05423">
    <property type="entry name" value="Mycobact_memb"/>
    <property type="match status" value="1"/>
</dbReference>
<keyword evidence="9" id="KW-1185">Reference proteome</keyword>
<evidence type="ECO:0000256" key="6">
    <source>
        <dbReference type="ARBA" id="ARBA00023136"/>
    </source>
</evidence>
<comment type="similarity">
    <text evidence="2">Belongs to the MmpS family.</text>
</comment>
<dbReference type="InterPro" id="IPR008693">
    <property type="entry name" value="MmpS"/>
</dbReference>
<dbReference type="KEGG" id="mbai:MB901379_00660"/>
<keyword evidence="4 7" id="KW-0812">Transmembrane</keyword>
<accession>A0A447G9G8</accession>
<name>A0A447G9G8_9MYCO</name>
<evidence type="ECO:0000256" key="3">
    <source>
        <dbReference type="ARBA" id="ARBA00022475"/>
    </source>
</evidence>
<proteinExistence type="inferred from homology"/>
<feature type="transmembrane region" description="Helical" evidence="7">
    <location>
        <begin position="12"/>
        <end position="30"/>
    </location>
</feature>
<evidence type="ECO:0000256" key="2">
    <source>
        <dbReference type="ARBA" id="ARBA00007531"/>
    </source>
</evidence>
<dbReference type="GO" id="GO:0005886">
    <property type="term" value="C:plasma membrane"/>
    <property type="evidence" value="ECO:0007669"/>
    <property type="project" value="UniProtKB-SubCell"/>
</dbReference>
<keyword evidence="3" id="KW-1003">Cell membrane</keyword>
<dbReference type="RefSeq" id="WP_158015336.1">
    <property type="nucleotide sequence ID" value="NZ_CBCSKE010000005.1"/>
</dbReference>
<evidence type="ECO:0000256" key="4">
    <source>
        <dbReference type="ARBA" id="ARBA00022692"/>
    </source>
</evidence>
<keyword evidence="5 7" id="KW-1133">Transmembrane helix</keyword>
<dbReference type="OrthoDB" id="3398257at2"/>
<keyword evidence="6 7" id="KW-0472">Membrane</keyword>
<evidence type="ECO:0000256" key="5">
    <source>
        <dbReference type="ARBA" id="ARBA00022989"/>
    </source>
</evidence>
<evidence type="ECO:0000256" key="7">
    <source>
        <dbReference type="SAM" id="Phobius"/>
    </source>
</evidence>
<evidence type="ECO:0000313" key="8">
    <source>
        <dbReference type="EMBL" id="VDM87125.1"/>
    </source>
</evidence>
<dbReference type="AlphaFoldDB" id="A0A447G9G8"/>
<evidence type="ECO:0008006" key="10">
    <source>
        <dbReference type="Google" id="ProtNLM"/>
    </source>
</evidence>
<evidence type="ECO:0000313" key="9">
    <source>
        <dbReference type="Proteomes" id="UP000269998"/>
    </source>
</evidence>
<dbReference type="Gene3D" id="2.60.40.2880">
    <property type="entry name" value="MmpS1-5, C-terminal soluble domain"/>
    <property type="match status" value="1"/>
</dbReference>
<organism evidence="8 9">
    <name type="scientific">Mycobacterium basiliense</name>
    <dbReference type="NCBI Taxonomy" id="2094119"/>
    <lineage>
        <taxon>Bacteria</taxon>
        <taxon>Bacillati</taxon>
        <taxon>Actinomycetota</taxon>
        <taxon>Actinomycetes</taxon>
        <taxon>Mycobacteriales</taxon>
        <taxon>Mycobacteriaceae</taxon>
        <taxon>Mycobacterium</taxon>
    </lineage>
</organism>
<reference evidence="9" key="1">
    <citation type="submission" date="2018-02" db="EMBL/GenBank/DDBJ databases">
        <authorList>
            <person name="Seth-Smith MB H."/>
            <person name="Seth-Smith H."/>
        </authorList>
    </citation>
    <scope>NUCLEOTIDE SEQUENCE [LARGE SCALE GENOMIC DNA]</scope>
</reference>
<dbReference type="Proteomes" id="UP000269998">
    <property type="component" value="Chromosome"/>
</dbReference>